<dbReference type="OrthoDB" id="7376091at2"/>
<sequence>MSLEPPARWPGANGQPVSCREKLKVLAENHREAAAMLRDLLEDAVLMGVDEAAMRRILAELVQSLPSPRRAGAPSGPAPGPTPGAGSAG</sequence>
<gene>
    <name evidence="2" type="ORF">CR162_15615</name>
</gene>
<dbReference type="AlphaFoldDB" id="A0A2C6XZT0"/>
<evidence type="ECO:0000256" key="1">
    <source>
        <dbReference type="SAM" id="MobiDB-lite"/>
    </source>
</evidence>
<reference evidence="2 3" key="1">
    <citation type="submission" date="2017-10" db="EMBL/GenBank/DDBJ databases">
        <authorList>
            <person name="Banno H."/>
            <person name="Chua N.-H."/>
        </authorList>
    </citation>
    <scope>NUCLEOTIDE SEQUENCE [LARGE SCALE GENOMIC DNA]</scope>
    <source>
        <strain evidence="2 3">YW11</strain>
    </source>
</reference>
<dbReference type="RefSeq" id="WP_099096464.1">
    <property type="nucleotide sequence ID" value="NZ_PDNU01000032.1"/>
</dbReference>
<protein>
    <submittedName>
        <fullName evidence="2">Uncharacterized protein</fullName>
    </submittedName>
</protein>
<feature type="compositionally biased region" description="Low complexity" evidence="1">
    <location>
        <begin position="66"/>
        <end position="75"/>
    </location>
</feature>
<comment type="caution">
    <text evidence="2">The sequence shown here is derived from an EMBL/GenBank/DDBJ whole genome shotgun (WGS) entry which is preliminary data.</text>
</comment>
<keyword evidence="3" id="KW-1185">Reference proteome</keyword>
<name>A0A2C6XZT0_9PROT</name>
<accession>A0A2C6XZT0</accession>
<dbReference type="EMBL" id="PDNU01000032">
    <property type="protein sequence ID" value="PHK94032.1"/>
    <property type="molecule type" value="Genomic_DNA"/>
</dbReference>
<organism evidence="2 3">
    <name type="scientific">Teichococcus rhizosphaerae</name>
    <dbReference type="NCBI Taxonomy" id="1335062"/>
    <lineage>
        <taxon>Bacteria</taxon>
        <taxon>Pseudomonadati</taxon>
        <taxon>Pseudomonadota</taxon>
        <taxon>Alphaproteobacteria</taxon>
        <taxon>Acetobacterales</taxon>
        <taxon>Roseomonadaceae</taxon>
        <taxon>Roseomonas</taxon>
    </lineage>
</organism>
<dbReference type="Proteomes" id="UP000223527">
    <property type="component" value="Unassembled WGS sequence"/>
</dbReference>
<evidence type="ECO:0000313" key="2">
    <source>
        <dbReference type="EMBL" id="PHK94032.1"/>
    </source>
</evidence>
<feature type="region of interest" description="Disordered" evidence="1">
    <location>
        <begin position="64"/>
        <end position="89"/>
    </location>
</feature>
<evidence type="ECO:0000313" key="3">
    <source>
        <dbReference type="Proteomes" id="UP000223527"/>
    </source>
</evidence>
<proteinExistence type="predicted"/>